<organism evidence="2 3">
    <name type="scientific">Calderihabitans maritimus</name>
    <dbReference type="NCBI Taxonomy" id="1246530"/>
    <lineage>
        <taxon>Bacteria</taxon>
        <taxon>Bacillati</taxon>
        <taxon>Bacillota</taxon>
        <taxon>Clostridia</taxon>
        <taxon>Neomoorellales</taxon>
        <taxon>Calderihabitantaceae</taxon>
        <taxon>Calderihabitans</taxon>
    </lineage>
</organism>
<protein>
    <submittedName>
        <fullName evidence="2">Uncharacterized protein</fullName>
    </submittedName>
</protein>
<comment type="caution">
    <text evidence="2">The sequence shown here is derived from an EMBL/GenBank/DDBJ whole genome shotgun (WGS) entry which is preliminary data.</text>
</comment>
<reference evidence="3" key="1">
    <citation type="journal article" date="2017" name="Appl. Environ. Microbiol.">
        <title>Genomic analysis of Calderihabitans maritimus KKC1, a thermophilic hydrogenogenic carboxydotrophic bacterium isolated from marine sediment.</title>
        <authorList>
            <person name="Omae K."/>
            <person name="Yoneda Y."/>
            <person name="Fukuyama Y."/>
            <person name="Yoshida T."/>
            <person name="Sako Y."/>
        </authorList>
    </citation>
    <scope>NUCLEOTIDE SEQUENCE [LARGE SCALE GENOMIC DNA]</scope>
    <source>
        <strain evidence="3">KKC1</strain>
    </source>
</reference>
<sequence>MKRSPKNGSMNMNKKLTERQSSHKGLLFKSQFKPVKLIEFLNKFSYNNE</sequence>
<dbReference type="Proteomes" id="UP000197032">
    <property type="component" value="Unassembled WGS sequence"/>
</dbReference>
<feature type="region of interest" description="Disordered" evidence="1">
    <location>
        <begin position="1"/>
        <end position="22"/>
    </location>
</feature>
<dbReference type="EMBL" id="BDGJ01000063">
    <property type="protein sequence ID" value="GAW92224.1"/>
    <property type="molecule type" value="Genomic_DNA"/>
</dbReference>
<gene>
    <name evidence="2" type="ORF">KKC1_13820</name>
</gene>
<accession>A0A1Z5HRT1</accession>
<dbReference type="AlphaFoldDB" id="A0A1Z5HRT1"/>
<evidence type="ECO:0000313" key="3">
    <source>
        <dbReference type="Proteomes" id="UP000197032"/>
    </source>
</evidence>
<feature type="compositionally biased region" description="Polar residues" evidence="1">
    <location>
        <begin position="1"/>
        <end position="14"/>
    </location>
</feature>
<keyword evidence="3" id="KW-1185">Reference proteome</keyword>
<proteinExistence type="predicted"/>
<evidence type="ECO:0000313" key="2">
    <source>
        <dbReference type="EMBL" id="GAW92224.1"/>
    </source>
</evidence>
<name>A0A1Z5HRT1_9FIRM</name>
<evidence type="ECO:0000256" key="1">
    <source>
        <dbReference type="SAM" id="MobiDB-lite"/>
    </source>
</evidence>